<name>Q6IIF3_DROME</name>
<organism evidence="1">
    <name type="scientific">Drosophila melanogaster</name>
    <name type="common">Fruit fly</name>
    <dbReference type="NCBI Taxonomy" id="7227"/>
    <lineage>
        <taxon>Eukaryota</taxon>
        <taxon>Metazoa</taxon>
        <taxon>Ecdysozoa</taxon>
        <taxon>Arthropoda</taxon>
        <taxon>Hexapoda</taxon>
        <taxon>Insecta</taxon>
        <taxon>Pterygota</taxon>
        <taxon>Neoptera</taxon>
        <taxon>Endopterygota</taxon>
        <taxon>Diptera</taxon>
        <taxon>Brachycera</taxon>
        <taxon>Muscomorpha</taxon>
        <taxon>Ephydroidea</taxon>
        <taxon>Drosophilidae</taxon>
        <taxon>Drosophila</taxon>
        <taxon>Sophophora</taxon>
    </lineage>
</organism>
<proteinExistence type="predicted"/>
<dbReference type="EMBL" id="BK003113">
    <property type="protein sequence ID" value="DAA03313.1"/>
    <property type="molecule type" value="Genomic_DNA"/>
</dbReference>
<reference evidence="1" key="1">
    <citation type="journal article" date="2003" name="Genome Biol.">
        <title>An integrated gene annotation and transcriptional profiling approach towards the full gene content of the Drosophila genome.</title>
        <authorList>
            <person name="Hild M."/>
            <person name="Beckmann B."/>
            <person name="Haas S.A."/>
            <person name="Koch B."/>
            <person name="Solovyev V."/>
            <person name="Busold C."/>
            <person name="Fellenberg K."/>
            <person name="Boutros M."/>
            <person name="Vingron M."/>
            <person name="Sauer F."/>
            <person name="Hoheisel J.D."/>
            <person name="Paro R."/>
        </authorList>
    </citation>
    <scope>NUCLEOTIDE SEQUENCE</scope>
</reference>
<gene>
    <name evidence="1" type="ORF">HDC18445</name>
</gene>
<dbReference type="AlphaFoldDB" id="Q6IIF3"/>
<accession>Q6IIF3</accession>
<protein>
    <submittedName>
        <fullName evidence="1">HDC18445</fullName>
    </submittedName>
</protein>
<sequence>MLSGIHCAPKYQHVCIGDWHTYRYRHYRFCCYLLFYALGQVNQFFPPSIAEFSHCALGPRKVGGKQRKGEQDKVTTEQEQQQQLVAGAADAVGVEEQSELGKRNWEREAGNGK</sequence>
<evidence type="ECO:0000313" key="1">
    <source>
        <dbReference type="EMBL" id="DAA03313.1"/>
    </source>
</evidence>